<evidence type="ECO:0000313" key="4">
    <source>
        <dbReference type="Proteomes" id="UP000799291"/>
    </source>
</evidence>
<sequence>MNSDTNHFAAWDSTSLTLLVCSALALYNAVEMELLVFTTFHNYRGLYFYSMVLASFGIIPYVLGFFVEYFRWSHMSLGTAIVTAGWSLMVTGQSVVLYSRLWLVFQGGHKRLLKGVKWMIVIDGLVFHGVTTIVVFGSRSSSSARLRNSFGDAYNVVERIQMCGFCAQELILSGIYIWKALDIINASERKRSHKLMWQLFIINVIIVILDIALLTFEFRSLHVIQQTVKGLTYSVKLKLEFAILNKLIELSHSNARVSEFTFGDTNEFLDPTKTVWDITRFTPGFSNSMYTYPKWKSDLEKSGLQRIESAYSPTESTWVRARHATPVSADANEYFADKIQPAATIHDPRADGRDRGSATDLLYADAVQRMAAPGPV</sequence>
<keyword evidence="1" id="KW-0812">Transmembrane</keyword>
<keyword evidence="1" id="KW-1133">Transmembrane helix</keyword>
<dbReference type="OrthoDB" id="405906at2759"/>
<feature type="transmembrane region" description="Helical" evidence="1">
    <location>
        <begin position="118"/>
        <end position="137"/>
    </location>
</feature>
<dbReference type="EMBL" id="MU005569">
    <property type="protein sequence ID" value="KAF2691468.1"/>
    <property type="molecule type" value="Genomic_DNA"/>
</dbReference>
<dbReference type="InterPro" id="IPR056120">
    <property type="entry name" value="DUF7703"/>
</dbReference>
<evidence type="ECO:0000313" key="3">
    <source>
        <dbReference type="EMBL" id="KAF2691468.1"/>
    </source>
</evidence>
<dbReference type="Proteomes" id="UP000799291">
    <property type="component" value="Unassembled WGS sequence"/>
</dbReference>
<dbReference type="PANTHER" id="PTHR37013">
    <property type="entry name" value="INTEGRAL MEMBRANE PROTEIN (AFU_ORTHOLOGUE AFUA_1G05950)-RELATED"/>
    <property type="match status" value="1"/>
</dbReference>
<feature type="transmembrane region" description="Helical" evidence="1">
    <location>
        <begin position="77"/>
        <end position="98"/>
    </location>
</feature>
<dbReference type="AlphaFoldDB" id="A0A6G1JM09"/>
<dbReference type="PANTHER" id="PTHR37013:SF3">
    <property type="entry name" value="INTEGRAL MEMBRANE PROTEIN (AFU_ORTHOLOGUE AFUA_1G05950)"/>
    <property type="match status" value="1"/>
</dbReference>
<feature type="transmembrane region" description="Helical" evidence="1">
    <location>
        <begin position="47"/>
        <end position="70"/>
    </location>
</feature>
<feature type="transmembrane region" description="Helical" evidence="1">
    <location>
        <begin position="7"/>
        <end position="27"/>
    </location>
</feature>
<keyword evidence="1" id="KW-0472">Membrane</keyword>
<dbReference type="Pfam" id="PF24802">
    <property type="entry name" value="DUF7703"/>
    <property type="match status" value="1"/>
</dbReference>
<name>A0A6G1JM09_9PLEO</name>
<proteinExistence type="predicted"/>
<feature type="domain" description="DUF7703" evidence="2">
    <location>
        <begin position="15"/>
        <end position="251"/>
    </location>
</feature>
<evidence type="ECO:0000256" key="1">
    <source>
        <dbReference type="SAM" id="Phobius"/>
    </source>
</evidence>
<organism evidence="3 4">
    <name type="scientific">Lentithecium fluviatile CBS 122367</name>
    <dbReference type="NCBI Taxonomy" id="1168545"/>
    <lineage>
        <taxon>Eukaryota</taxon>
        <taxon>Fungi</taxon>
        <taxon>Dikarya</taxon>
        <taxon>Ascomycota</taxon>
        <taxon>Pezizomycotina</taxon>
        <taxon>Dothideomycetes</taxon>
        <taxon>Pleosporomycetidae</taxon>
        <taxon>Pleosporales</taxon>
        <taxon>Massarineae</taxon>
        <taxon>Lentitheciaceae</taxon>
        <taxon>Lentithecium</taxon>
    </lineage>
</organism>
<reference evidence="3" key="1">
    <citation type="journal article" date="2020" name="Stud. Mycol.">
        <title>101 Dothideomycetes genomes: a test case for predicting lifestyles and emergence of pathogens.</title>
        <authorList>
            <person name="Haridas S."/>
            <person name="Albert R."/>
            <person name="Binder M."/>
            <person name="Bloem J."/>
            <person name="Labutti K."/>
            <person name="Salamov A."/>
            <person name="Andreopoulos B."/>
            <person name="Baker S."/>
            <person name="Barry K."/>
            <person name="Bills G."/>
            <person name="Bluhm B."/>
            <person name="Cannon C."/>
            <person name="Castanera R."/>
            <person name="Culley D."/>
            <person name="Daum C."/>
            <person name="Ezra D."/>
            <person name="Gonzalez J."/>
            <person name="Henrissat B."/>
            <person name="Kuo A."/>
            <person name="Liang C."/>
            <person name="Lipzen A."/>
            <person name="Lutzoni F."/>
            <person name="Magnuson J."/>
            <person name="Mondo S."/>
            <person name="Nolan M."/>
            <person name="Ohm R."/>
            <person name="Pangilinan J."/>
            <person name="Park H.-J."/>
            <person name="Ramirez L."/>
            <person name="Alfaro M."/>
            <person name="Sun H."/>
            <person name="Tritt A."/>
            <person name="Yoshinaga Y."/>
            <person name="Zwiers L.-H."/>
            <person name="Turgeon B."/>
            <person name="Goodwin S."/>
            <person name="Spatafora J."/>
            <person name="Crous P."/>
            <person name="Grigoriev I."/>
        </authorList>
    </citation>
    <scope>NUCLEOTIDE SEQUENCE</scope>
    <source>
        <strain evidence="3">CBS 122367</strain>
    </source>
</reference>
<gene>
    <name evidence="3" type="ORF">K458DRAFT_286145</name>
</gene>
<evidence type="ECO:0000259" key="2">
    <source>
        <dbReference type="Pfam" id="PF24802"/>
    </source>
</evidence>
<accession>A0A6G1JM09</accession>
<feature type="transmembrane region" description="Helical" evidence="1">
    <location>
        <begin position="195"/>
        <end position="216"/>
    </location>
</feature>
<keyword evidence="4" id="KW-1185">Reference proteome</keyword>
<protein>
    <recommendedName>
        <fullName evidence="2">DUF7703 domain-containing protein</fullName>
    </recommendedName>
</protein>